<feature type="region of interest" description="Disordered" evidence="6">
    <location>
        <begin position="1"/>
        <end position="22"/>
    </location>
</feature>
<dbReference type="PANTHER" id="PTHR11414">
    <property type="entry name" value="CYSTATIN FAMILY MEMBER"/>
    <property type="match status" value="1"/>
</dbReference>
<evidence type="ECO:0000313" key="8">
    <source>
        <dbReference type="Ensembl" id="ENSXETP00000061388"/>
    </source>
</evidence>
<evidence type="ECO:0000256" key="2">
    <source>
        <dbReference type="ARBA" id="ARBA00009403"/>
    </source>
</evidence>
<feature type="domain" description="Cystatin" evidence="7">
    <location>
        <begin position="4"/>
        <end position="98"/>
    </location>
</feature>
<comment type="subcellular location">
    <subcellularLocation>
        <location evidence="1">Cytoplasm</location>
    </subcellularLocation>
</comment>
<name>A0A6I8PSS2_XENTR</name>
<organism evidence="8">
    <name type="scientific">Xenopus tropicalis</name>
    <name type="common">Western clawed frog</name>
    <name type="synonym">Silurana tropicalis</name>
    <dbReference type="NCBI Taxonomy" id="8364"/>
    <lineage>
        <taxon>Eukaryota</taxon>
        <taxon>Metazoa</taxon>
        <taxon>Chordata</taxon>
        <taxon>Craniata</taxon>
        <taxon>Vertebrata</taxon>
        <taxon>Euteleostomi</taxon>
        <taxon>Amphibia</taxon>
        <taxon>Batrachia</taxon>
        <taxon>Anura</taxon>
        <taxon>Pipoidea</taxon>
        <taxon>Pipidae</taxon>
        <taxon>Xenopodinae</taxon>
        <taxon>Xenopus</taxon>
        <taxon>Silurana</taxon>
    </lineage>
</organism>
<dbReference type="InterPro" id="IPR001713">
    <property type="entry name" value="Prot_inh_stefin"/>
</dbReference>
<dbReference type="Gene3D" id="3.10.450.10">
    <property type="match status" value="1"/>
</dbReference>
<evidence type="ECO:0000256" key="4">
    <source>
        <dbReference type="ARBA" id="ARBA00022690"/>
    </source>
</evidence>
<dbReference type="Ensembl" id="ENSXETT00000063445">
    <property type="protein sequence ID" value="ENSXETP00000061388"/>
    <property type="gene ID" value="ENSXETG00000032236"/>
</dbReference>
<evidence type="ECO:0000256" key="1">
    <source>
        <dbReference type="ARBA" id="ARBA00004496"/>
    </source>
</evidence>
<dbReference type="SUPFAM" id="SSF54403">
    <property type="entry name" value="Cystatin/monellin"/>
    <property type="match status" value="1"/>
</dbReference>
<dbReference type="SMART" id="SM00043">
    <property type="entry name" value="CY"/>
    <property type="match status" value="1"/>
</dbReference>
<dbReference type="AlphaFoldDB" id="A0A6I8PSS2"/>
<keyword evidence="4" id="KW-0646">Protease inhibitor</keyword>
<dbReference type="CDD" id="cd00042">
    <property type="entry name" value="CY"/>
    <property type="match status" value="1"/>
</dbReference>
<comment type="similarity">
    <text evidence="2">Belongs to the cystatin family.</text>
</comment>
<keyword evidence="3" id="KW-0963">Cytoplasm</keyword>
<dbReference type="InParanoid" id="A0A6I8PSS2"/>
<dbReference type="PROSITE" id="PS00287">
    <property type="entry name" value="CYSTATIN"/>
    <property type="match status" value="1"/>
</dbReference>
<evidence type="ECO:0000259" key="7">
    <source>
        <dbReference type="SMART" id="SM00043"/>
    </source>
</evidence>
<dbReference type="PRINTS" id="PR00295">
    <property type="entry name" value="STEFINA"/>
</dbReference>
<accession>A0A6I8PSS2</accession>
<keyword evidence="5" id="KW-0789">Thiol protease inhibitor</keyword>
<dbReference type="InterPro" id="IPR046350">
    <property type="entry name" value="Cystatin_sf"/>
</dbReference>
<evidence type="ECO:0000256" key="5">
    <source>
        <dbReference type="ARBA" id="ARBA00022704"/>
    </source>
</evidence>
<protein>
    <submittedName>
        <fullName evidence="8">Cystatin-A-like</fullName>
    </submittedName>
</protein>
<dbReference type="Bgee" id="ENSXETG00000032236">
    <property type="expression patterns" value="Expressed in egg cell and 4 other cell types or tissues"/>
</dbReference>
<dbReference type="GO" id="GO:0004869">
    <property type="term" value="F:cysteine-type endopeptidase inhibitor activity"/>
    <property type="evidence" value="ECO:0007669"/>
    <property type="project" value="UniProtKB-KW"/>
</dbReference>
<dbReference type="Pfam" id="PF00031">
    <property type="entry name" value="Cystatin"/>
    <property type="match status" value="1"/>
</dbReference>
<reference evidence="8" key="2">
    <citation type="submission" date="2020-05" db="UniProtKB">
        <authorList>
            <consortium name="Ensembl"/>
        </authorList>
    </citation>
    <scope>IDENTIFICATION</scope>
</reference>
<dbReference type="InterPro" id="IPR000010">
    <property type="entry name" value="Cystatin_dom"/>
</dbReference>
<dbReference type="GO" id="GO:0005737">
    <property type="term" value="C:cytoplasm"/>
    <property type="evidence" value="ECO:0007669"/>
    <property type="project" value="UniProtKB-SubCell"/>
</dbReference>
<dbReference type="InterPro" id="IPR018073">
    <property type="entry name" value="Prot_inh_cystat_CS"/>
</dbReference>
<gene>
    <name evidence="8" type="primary">LOC116408737</name>
</gene>
<sequence length="98" mass="10826">MSRPLAGGMSAPREPTPDDQKIADQVQAEVKAKTNQKIETFEVVEVATQIVAGTNYFMKVKVGSTDYIHIRVYQDLSGTVSLSDVKDCQTKDSPLVYF</sequence>
<evidence type="ECO:0000256" key="6">
    <source>
        <dbReference type="SAM" id="MobiDB-lite"/>
    </source>
</evidence>
<evidence type="ECO:0000256" key="3">
    <source>
        <dbReference type="ARBA" id="ARBA00022490"/>
    </source>
</evidence>
<dbReference type="GeneTree" id="ENSGT00940000155717"/>
<dbReference type="FunFam" id="3.10.450.10:FF:000001">
    <property type="entry name" value="Cystatin-A"/>
    <property type="match status" value="1"/>
</dbReference>
<proteinExistence type="inferred from homology"/>
<reference evidence="8" key="1">
    <citation type="journal article" date="2010" name="Science">
        <title>The genome of the Western clawed frog Xenopus tropicalis.</title>
        <authorList>
            <person name="Hellsten U."/>
            <person name="Harland R.M."/>
            <person name="Gilchrist M.J."/>
            <person name="Hendrix D."/>
            <person name="Jurka J."/>
            <person name="Kapitonov V."/>
            <person name="Ovcharenko I."/>
            <person name="Putnam N.H."/>
            <person name="Shu S."/>
            <person name="Taher L."/>
            <person name="Blitz I.L."/>
            <person name="Blumberg B."/>
            <person name="Dichmann D.S."/>
            <person name="Dubchak I."/>
            <person name="Amaya E."/>
            <person name="Detter J.C."/>
            <person name="Fletcher R."/>
            <person name="Gerhard D.S."/>
            <person name="Goodstein D."/>
            <person name="Graves T."/>
            <person name="Grigoriev I.V."/>
            <person name="Grimwood J."/>
            <person name="Kawashima T."/>
            <person name="Lindquist E."/>
            <person name="Lucas S.M."/>
            <person name="Mead P.E."/>
            <person name="Mitros T."/>
            <person name="Ogino H."/>
            <person name="Ohta Y."/>
            <person name="Poliakov A.V."/>
            <person name="Pollet N."/>
            <person name="Robert J."/>
            <person name="Salamov A."/>
            <person name="Sater A.K."/>
            <person name="Schmutz J."/>
            <person name="Terry A."/>
            <person name="Vize P.D."/>
            <person name="Warren W.C."/>
            <person name="Wells D."/>
            <person name="Wills A."/>
            <person name="Wilson R.K."/>
            <person name="Zimmerman L.B."/>
            <person name="Zorn A.M."/>
            <person name="Grainger R."/>
            <person name="Grammer T."/>
            <person name="Khokha M.K."/>
            <person name="Richardson P.M."/>
            <person name="Rokhsar D.S."/>
        </authorList>
    </citation>
    <scope>NUCLEOTIDE SEQUENCE [LARGE SCALE GENOMIC DNA]</scope>
    <source>
        <strain evidence="8">Nigerian</strain>
    </source>
</reference>
<dbReference type="PANTHER" id="PTHR11414:SF27">
    <property type="entry name" value="CYSTATIN-A-LIKE"/>
    <property type="match status" value="1"/>
</dbReference>